<dbReference type="STRING" id="388413.ALPR1_08010"/>
<keyword evidence="1" id="KW-0472">Membrane</keyword>
<dbReference type="Pfam" id="PF16344">
    <property type="entry name" value="FecR_C"/>
    <property type="match status" value="1"/>
</dbReference>
<feature type="domain" description="FecR protein" evidence="2">
    <location>
        <begin position="150"/>
        <end position="243"/>
    </location>
</feature>
<dbReference type="PIRSF" id="PIRSF018266">
    <property type="entry name" value="FecR"/>
    <property type="match status" value="1"/>
</dbReference>
<dbReference type="OrthoDB" id="1099916at2"/>
<dbReference type="HOGENOM" id="CLU_050192_2_1_10"/>
<protein>
    <submittedName>
        <fullName evidence="4">Anti-sigma factor</fullName>
    </submittedName>
</protein>
<dbReference type="PANTHER" id="PTHR30273:SF2">
    <property type="entry name" value="PROTEIN FECR"/>
    <property type="match status" value="1"/>
</dbReference>
<evidence type="ECO:0000259" key="2">
    <source>
        <dbReference type="Pfam" id="PF04773"/>
    </source>
</evidence>
<keyword evidence="1" id="KW-0812">Transmembrane</keyword>
<dbReference type="AlphaFoldDB" id="A3I018"/>
<dbReference type="EMBL" id="AAXU02000001">
    <property type="protein sequence ID" value="EAZ80854.1"/>
    <property type="molecule type" value="Genomic_DNA"/>
</dbReference>
<dbReference type="Pfam" id="PF04773">
    <property type="entry name" value="FecR"/>
    <property type="match status" value="1"/>
</dbReference>
<name>A3I018_9BACT</name>
<gene>
    <name evidence="4" type="ORF">ALPR1_08010</name>
</gene>
<feature type="transmembrane region" description="Helical" evidence="1">
    <location>
        <begin position="115"/>
        <end position="134"/>
    </location>
</feature>
<evidence type="ECO:0000313" key="4">
    <source>
        <dbReference type="EMBL" id="EAZ80854.1"/>
    </source>
</evidence>
<keyword evidence="1" id="KW-1133">Transmembrane helix</keyword>
<proteinExistence type="predicted"/>
<keyword evidence="5" id="KW-1185">Reference proteome</keyword>
<evidence type="ECO:0000256" key="1">
    <source>
        <dbReference type="SAM" id="Phobius"/>
    </source>
</evidence>
<dbReference type="PANTHER" id="PTHR30273">
    <property type="entry name" value="PERIPLASMIC SIGNAL SENSOR AND SIGMA FACTOR ACTIVATOR FECR-RELATED"/>
    <property type="match status" value="1"/>
</dbReference>
<dbReference type="Gene3D" id="2.60.120.1440">
    <property type="match status" value="1"/>
</dbReference>
<feature type="domain" description="Protein FecR C-terminal" evidence="3">
    <location>
        <begin position="289"/>
        <end position="356"/>
    </location>
</feature>
<dbReference type="GO" id="GO:0016989">
    <property type="term" value="F:sigma factor antagonist activity"/>
    <property type="evidence" value="ECO:0007669"/>
    <property type="project" value="TreeGrafter"/>
</dbReference>
<dbReference type="eggNOG" id="COG3712">
    <property type="taxonomic scope" value="Bacteria"/>
</dbReference>
<evidence type="ECO:0000259" key="3">
    <source>
        <dbReference type="Pfam" id="PF16344"/>
    </source>
</evidence>
<reference evidence="4 5" key="1">
    <citation type="journal article" date="2011" name="J. Bacteriol.">
        <title>Complete genome sequence of Algoriphagus sp. PR1, bacterial prey of a colony-forming choanoflagellate.</title>
        <authorList>
            <person name="Alegado R.A."/>
            <person name="Ferriera S."/>
            <person name="Nusbaum C."/>
            <person name="Young S.K."/>
            <person name="Zeng Q."/>
            <person name="Imamovic A."/>
            <person name="Fairclough S.R."/>
            <person name="King N."/>
        </authorList>
    </citation>
    <scope>NUCLEOTIDE SEQUENCE [LARGE SCALE GENOMIC DNA]</scope>
    <source>
        <strain evidence="4 5">PR1</strain>
    </source>
</reference>
<dbReference type="InterPro" id="IPR032508">
    <property type="entry name" value="FecR_C"/>
</dbReference>
<sequence length="360" mass="41013">MDKSNFTVEDFVLDSDFREWILFPNKRRNLKWEDYINKNPQSLENIRVARQIVLNMPASNYKMDEHQVDGLWDAIEGKLETNEKIPEESESLPLNSQATISRFEKQQSNTRSKFNFLKVAAILVFGLILGLLYYSQAPEEETPEVHWLTFSTKPGVKSSLKLSDGTVVKLNSGSTIKYVKDFVGDTREIFLEGEAFFEVAHDTLKPFIVHTQDISTKALGTSFNIKAGQGGKIAISLITGKVEVKSEDVPDFLDYLIPGEQIQALAHSKSWEKSAFDSERVMAWLDQTIIFDKTPLPEAVKMLENWFGVEISILNFEDENLTISGKYKGETLNNILDGLSYTARFNYEIKGKEIQINFQQ</sequence>
<accession>A3I018</accession>
<dbReference type="Proteomes" id="UP000003919">
    <property type="component" value="Unassembled WGS sequence"/>
</dbReference>
<dbReference type="Gene3D" id="3.55.50.30">
    <property type="match status" value="1"/>
</dbReference>
<evidence type="ECO:0000313" key="5">
    <source>
        <dbReference type="Proteomes" id="UP000003919"/>
    </source>
</evidence>
<dbReference type="InterPro" id="IPR006860">
    <property type="entry name" value="FecR"/>
</dbReference>
<organism evidence="4 5">
    <name type="scientific">Algoriphagus machipongonensis</name>
    <dbReference type="NCBI Taxonomy" id="388413"/>
    <lineage>
        <taxon>Bacteria</taxon>
        <taxon>Pseudomonadati</taxon>
        <taxon>Bacteroidota</taxon>
        <taxon>Cytophagia</taxon>
        <taxon>Cytophagales</taxon>
        <taxon>Cyclobacteriaceae</taxon>
        <taxon>Algoriphagus</taxon>
    </lineage>
</organism>
<comment type="caution">
    <text evidence="4">The sequence shown here is derived from an EMBL/GenBank/DDBJ whole genome shotgun (WGS) entry which is preliminary data.</text>
</comment>
<dbReference type="InterPro" id="IPR012373">
    <property type="entry name" value="Ferrdict_sens_TM"/>
</dbReference>
<dbReference type="RefSeq" id="WP_008199698.1">
    <property type="nucleotide sequence ID" value="NZ_CM001023.1"/>
</dbReference>